<feature type="chain" id="PRO_5046307564" evidence="3">
    <location>
        <begin position="27"/>
        <end position="325"/>
    </location>
</feature>
<dbReference type="NCBIfam" id="TIGR01098">
    <property type="entry name" value="3A0109s03R"/>
    <property type="match status" value="1"/>
</dbReference>
<keyword evidence="5" id="KW-1185">Reference proteome</keyword>
<organism evidence="4 5">
    <name type="scientific">Teichococcus aerophilus</name>
    <dbReference type="NCBI Taxonomy" id="1224513"/>
    <lineage>
        <taxon>Bacteria</taxon>
        <taxon>Pseudomonadati</taxon>
        <taxon>Pseudomonadota</taxon>
        <taxon>Alphaproteobacteria</taxon>
        <taxon>Acetobacterales</taxon>
        <taxon>Roseomonadaceae</taxon>
        <taxon>Roseomonas</taxon>
    </lineage>
</organism>
<evidence type="ECO:0000313" key="5">
    <source>
        <dbReference type="Proteomes" id="UP000626026"/>
    </source>
</evidence>
<name>A0ABR7RJJ9_9PROT</name>
<dbReference type="InterPro" id="IPR006311">
    <property type="entry name" value="TAT_signal"/>
</dbReference>
<dbReference type="InterPro" id="IPR005770">
    <property type="entry name" value="PhnD"/>
</dbReference>
<reference evidence="4 5" key="1">
    <citation type="journal article" date="2013" name="Int. J. Syst. Evol. Microbiol.">
        <title>Roseomonas aerophila sp. nov., isolated from air.</title>
        <authorList>
            <person name="Kim S.J."/>
            <person name="Weon H.Y."/>
            <person name="Ahn J.H."/>
            <person name="Hong S.B."/>
            <person name="Seok S.J."/>
            <person name="Whang K.S."/>
            <person name="Kwon S.W."/>
        </authorList>
    </citation>
    <scope>NUCLEOTIDE SEQUENCE [LARGE SCALE GENOMIC DNA]</scope>
    <source>
        <strain evidence="4 5">NBRC 108923</strain>
    </source>
</reference>
<dbReference type="CDD" id="cd01071">
    <property type="entry name" value="PBP2_PhnD_like"/>
    <property type="match status" value="1"/>
</dbReference>
<accession>A0ABR7RJJ9</accession>
<dbReference type="Pfam" id="PF12974">
    <property type="entry name" value="Phosphonate-bd"/>
    <property type="match status" value="1"/>
</dbReference>
<keyword evidence="2 3" id="KW-0732">Signal</keyword>
<proteinExistence type="inferred from homology"/>
<evidence type="ECO:0000313" key="4">
    <source>
        <dbReference type="EMBL" id="MBC9206305.1"/>
    </source>
</evidence>
<dbReference type="Gene3D" id="3.40.190.10">
    <property type="entry name" value="Periplasmic binding protein-like II"/>
    <property type="match status" value="2"/>
</dbReference>
<comment type="caution">
    <text evidence="4">The sequence shown here is derived from an EMBL/GenBank/DDBJ whole genome shotgun (WGS) entry which is preliminary data.</text>
</comment>
<evidence type="ECO:0000256" key="3">
    <source>
        <dbReference type="SAM" id="SignalP"/>
    </source>
</evidence>
<evidence type="ECO:0000256" key="1">
    <source>
        <dbReference type="ARBA" id="ARBA00007162"/>
    </source>
</evidence>
<feature type="signal peptide" evidence="3">
    <location>
        <begin position="1"/>
        <end position="26"/>
    </location>
</feature>
<dbReference type="PANTHER" id="PTHR35841">
    <property type="entry name" value="PHOSPHONATES-BINDING PERIPLASMIC PROTEIN"/>
    <property type="match status" value="1"/>
</dbReference>
<protein>
    <submittedName>
        <fullName evidence="4">Phosphate/phosphite/phosphonate ABC transporter substrate-binding protein</fullName>
    </submittedName>
</protein>
<dbReference type="PANTHER" id="PTHR35841:SF1">
    <property type="entry name" value="PHOSPHONATES-BINDING PERIPLASMIC PROTEIN"/>
    <property type="match status" value="1"/>
</dbReference>
<evidence type="ECO:0000256" key="2">
    <source>
        <dbReference type="ARBA" id="ARBA00022729"/>
    </source>
</evidence>
<dbReference type="RefSeq" id="WP_187783478.1">
    <property type="nucleotide sequence ID" value="NZ_JACTVA010000006.1"/>
</dbReference>
<dbReference type="EMBL" id="JACTVA010000006">
    <property type="protein sequence ID" value="MBC9206305.1"/>
    <property type="molecule type" value="Genomic_DNA"/>
</dbReference>
<gene>
    <name evidence="4" type="primary">phnD</name>
    <name evidence="4" type="ORF">IBL26_05620</name>
</gene>
<sequence length="325" mass="35125">MQRRALLALTGLAAGTALAPASPARAQTAAPPAMPAPGKRPWATQVPQIRIGVLGGESESDRLGRYGAYAKLFEDTFQVPARLYFASDYGGVQQAFAAKQLEIANMSPAAYAGVWMDTNGGVEPLLVTREQDGSTAYVAVMYVRADSGITSLEQMRGHSIAWADPNSASGYLIPRAELRAAGINPEPGQFFSRTGFGGGHDQALVAVLQKQYDAGVTWVSGQGEYPYTRGTLRAAVEKGMLDVKDLRVIWTSRPIQNGPIVVRSDLPAAFKEDMVAFHLALPAAHPDIHKAVERGSAVGWSRTSHADYAVFVEMRQEEAQQRRRR</sequence>
<dbReference type="PROSITE" id="PS51318">
    <property type="entry name" value="TAT"/>
    <property type="match status" value="1"/>
</dbReference>
<comment type="similarity">
    <text evidence="1">Belongs to the phosphate/phosphite/phosphonate binding protein family.</text>
</comment>
<dbReference type="SUPFAM" id="SSF53850">
    <property type="entry name" value="Periplasmic binding protein-like II"/>
    <property type="match status" value="1"/>
</dbReference>
<dbReference type="Proteomes" id="UP000626026">
    <property type="component" value="Unassembled WGS sequence"/>
</dbReference>